<dbReference type="OrthoDB" id="38511at200795"/>
<proteinExistence type="predicted"/>
<evidence type="ECO:0000313" key="1">
    <source>
        <dbReference type="EMBL" id="GCF06703.1"/>
    </source>
</evidence>
<sequence length="59" mass="6765">MLVDYPDQVIVHTVEHSQHCRTSLADAPSLALERRQVIDLPAKRALVIEHQSQSKWCPF</sequence>
<reference evidence="1 2" key="1">
    <citation type="submission" date="2019-01" db="EMBL/GenBank/DDBJ databases">
        <title>Draft genome sequence of Dictyobacter sp. Uno17.</title>
        <authorList>
            <person name="Wang C.M."/>
            <person name="Zheng Y."/>
            <person name="Sakai Y."/>
            <person name="Abe K."/>
            <person name="Yokota A."/>
            <person name="Yabe S."/>
        </authorList>
    </citation>
    <scope>NUCLEOTIDE SEQUENCE [LARGE SCALE GENOMIC DNA]</scope>
    <source>
        <strain evidence="1 2">Uno17</strain>
    </source>
</reference>
<dbReference type="EMBL" id="BIXY01000002">
    <property type="protein sequence ID" value="GCF06703.1"/>
    <property type="molecule type" value="Genomic_DNA"/>
</dbReference>
<gene>
    <name evidence="1" type="ORF">KDI_02670</name>
</gene>
<protein>
    <submittedName>
        <fullName evidence="1">Uncharacterized protein</fullName>
    </submittedName>
</protein>
<comment type="caution">
    <text evidence="1">The sequence shown here is derived from an EMBL/GenBank/DDBJ whole genome shotgun (WGS) entry which is preliminary data.</text>
</comment>
<keyword evidence="2" id="KW-1185">Reference proteome</keyword>
<organism evidence="1 2">
    <name type="scientific">Dictyobacter arantiisoli</name>
    <dbReference type="NCBI Taxonomy" id="2014874"/>
    <lineage>
        <taxon>Bacteria</taxon>
        <taxon>Bacillati</taxon>
        <taxon>Chloroflexota</taxon>
        <taxon>Ktedonobacteria</taxon>
        <taxon>Ktedonobacterales</taxon>
        <taxon>Dictyobacteraceae</taxon>
        <taxon>Dictyobacter</taxon>
    </lineage>
</organism>
<dbReference type="AlphaFoldDB" id="A0A5A5T6Q4"/>
<dbReference type="RefSeq" id="WP_149399548.1">
    <property type="nucleotide sequence ID" value="NZ_BIXY01000002.1"/>
</dbReference>
<evidence type="ECO:0000313" key="2">
    <source>
        <dbReference type="Proteomes" id="UP000322530"/>
    </source>
</evidence>
<accession>A0A5A5T6Q4</accession>
<dbReference type="Proteomes" id="UP000322530">
    <property type="component" value="Unassembled WGS sequence"/>
</dbReference>
<name>A0A5A5T6Q4_9CHLR</name>